<dbReference type="PANTHER" id="PTHR35794:SF2">
    <property type="entry name" value="CELL DIVISION PROTEIN DIVIVA"/>
    <property type="match status" value="1"/>
</dbReference>
<sequence>MSITPIDIRKKTFASQLRGCSPREVQAFLDLVAREVESLRKDRGTLAEKVDELSGRLDQYHRTEDLLKETLLTARKTAEDRREALEQQCVNERRKTEEDCRAMRAAAEEQARQIVEQAEAEAARLAQEVERLQNERDVLLSQIRGIASSFQSLVEKWEKPSAKRRQ</sequence>
<evidence type="ECO:0000256" key="3">
    <source>
        <dbReference type="ARBA" id="ARBA00022490"/>
    </source>
</evidence>
<dbReference type="EMBL" id="DSBX01000358">
    <property type="protein sequence ID" value="HDR00474.1"/>
    <property type="molecule type" value="Genomic_DNA"/>
</dbReference>
<evidence type="ECO:0000313" key="8">
    <source>
        <dbReference type="EMBL" id="HDR00474.1"/>
    </source>
</evidence>
<keyword evidence="5 7" id="KW-0175">Coiled coil</keyword>
<reference evidence="8" key="1">
    <citation type="journal article" date="2020" name="mSystems">
        <title>Genome- and Community-Level Interaction Insights into Carbon Utilization and Element Cycling Functions of Hydrothermarchaeota in Hydrothermal Sediment.</title>
        <authorList>
            <person name="Zhou Z."/>
            <person name="Liu Y."/>
            <person name="Xu W."/>
            <person name="Pan J."/>
            <person name="Luo Z.H."/>
            <person name="Li M."/>
        </authorList>
    </citation>
    <scope>NUCLEOTIDE SEQUENCE [LARGE SCALE GENOMIC DNA]</scope>
    <source>
        <strain evidence="8">SpSt-1182</strain>
    </source>
</reference>
<comment type="caution">
    <text evidence="8">The sequence shown here is derived from an EMBL/GenBank/DDBJ whole genome shotgun (WGS) entry which is preliminary data.</text>
</comment>
<dbReference type="PANTHER" id="PTHR35794">
    <property type="entry name" value="CELL DIVISION PROTEIN DIVIVA"/>
    <property type="match status" value="1"/>
</dbReference>
<dbReference type="NCBIfam" id="TIGR03544">
    <property type="entry name" value="DivI1A_domain"/>
    <property type="match status" value="1"/>
</dbReference>
<evidence type="ECO:0000256" key="6">
    <source>
        <dbReference type="ARBA" id="ARBA00023306"/>
    </source>
</evidence>
<keyword evidence="3" id="KW-0963">Cytoplasm</keyword>
<accession>A0A7V0T7N9</accession>
<protein>
    <submittedName>
        <fullName evidence="8">DivIVA domain-containing protein</fullName>
    </submittedName>
</protein>
<evidence type="ECO:0000256" key="5">
    <source>
        <dbReference type="ARBA" id="ARBA00023054"/>
    </source>
</evidence>
<dbReference type="AlphaFoldDB" id="A0A7V0T7N9"/>
<dbReference type="Proteomes" id="UP000885672">
    <property type="component" value="Unassembled WGS sequence"/>
</dbReference>
<dbReference type="GO" id="GO:0051301">
    <property type="term" value="P:cell division"/>
    <property type="evidence" value="ECO:0007669"/>
    <property type="project" value="UniProtKB-KW"/>
</dbReference>
<dbReference type="InterPro" id="IPR019933">
    <property type="entry name" value="DivIVA_domain"/>
</dbReference>
<proteinExistence type="inferred from homology"/>
<dbReference type="Gene3D" id="6.10.250.660">
    <property type="match status" value="1"/>
</dbReference>
<evidence type="ECO:0000256" key="2">
    <source>
        <dbReference type="ARBA" id="ARBA00009008"/>
    </source>
</evidence>
<comment type="subcellular location">
    <subcellularLocation>
        <location evidence="1">Cytoplasm</location>
    </subcellularLocation>
</comment>
<evidence type="ECO:0000256" key="7">
    <source>
        <dbReference type="SAM" id="Coils"/>
    </source>
</evidence>
<dbReference type="GO" id="GO:0005737">
    <property type="term" value="C:cytoplasm"/>
    <property type="evidence" value="ECO:0007669"/>
    <property type="project" value="UniProtKB-SubCell"/>
</dbReference>
<comment type="similarity">
    <text evidence="2">Belongs to the DivIVA family.</text>
</comment>
<organism evidence="8">
    <name type="scientific">candidate division WOR-3 bacterium</name>
    <dbReference type="NCBI Taxonomy" id="2052148"/>
    <lineage>
        <taxon>Bacteria</taxon>
        <taxon>Bacteria division WOR-3</taxon>
    </lineage>
</organism>
<keyword evidence="6" id="KW-0131">Cell cycle</keyword>
<name>A0A7V0T7N9_UNCW3</name>
<evidence type="ECO:0000256" key="1">
    <source>
        <dbReference type="ARBA" id="ARBA00004496"/>
    </source>
</evidence>
<feature type="coiled-coil region" evidence="7">
    <location>
        <begin position="68"/>
        <end position="142"/>
    </location>
</feature>
<evidence type="ECO:0000256" key="4">
    <source>
        <dbReference type="ARBA" id="ARBA00022618"/>
    </source>
</evidence>
<dbReference type="Pfam" id="PF05103">
    <property type="entry name" value="DivIVA"/>
    <property type="match status" value="1"/>
</dbReference>
<keyword evidence="4" id="KW-0132">Cell division</keyword>
<gene>
    <name evidence="8" type="ORF">ENN51_09360</name>
</gene>
<dbReference type="InterPro" id="IPR007793">
    <property type="entry name" value="DivIVA_fam"/>
</dbReference>